<dbReference type="RefSeq" id="WP_145379607.1">
    <property type="nucleotide sequence ID" value="NZ_CP036276.1"/>
</dbReference>
<dbReference type="Proteomes" id="UP000319383">
    <property type="component" value="Chromosome"/>
</dbReference>
<evidence type="ECO:0000313" key="3">
    <source>
        <dbReference type="Proteomes" id="UP000319383"/>
    </source>
</evidence>
<accession>A0A517ZX01</accession>
<feature type="signal peptide" evidence="1">
    <location>
        <begin position="1"/>
        <end position="21"/>
    </location>
</feature>
<sequence precursor="true">MKRAIPLLAAILILSAGPLYALYQVKDGGDWPKDWPQELEPLRKQARTFEGPMFPQVNYAIPFTTREEFEAAWPHILKVKTEGAPIVLRRGPSFWLDGKGDAGVCIHTLQAHGAPKDKVDAALEEAKKRGAKSWINTTYIELIVDGKIVDLNRIPLPAETLIVDERFGEGKTK</sequence>
<evidence type="ECO:0000256" key="1">
    <source>
        <dbReference type="SAM" id="SignalP"/>
    </source>
</evidence>
<organism evidence="2 3">
    <name type="scientific">Symmachiella dynata</name>
    <dbReference type="NCBI Taxonomy" id="2527995"/>
    <lineage>
        <taxon>Bacteria</taxon>
        <taxon>Pseudomonadati</taxon>
        <taxon>Planctomycetota</taxon>
        <taxon>Planctomycetia</taxon>
        <taxon>Planctomycetales</taxon>
        <taxon>Planctomycetaceae</taxon>
        <taxon>Symmachiella</taxon>
    </lineage>
</organism>
<dbReference type="AlphaFoldDB" id="A0A517ZX01"/>
<keyword evidence="1" id="KW-0732">Signal</keyword>
<name>A0A517ZX01_9PLAN</name>
<protein>
    <submittedName>
        <fullName evidence="2">Uncharacterized protein</fullName>
    </submittedName>
</protein>
<evidence type="ECO:0000313" key="2">
    <source>
        <dbReference type="EMBL" id="QDU47004.1"/>
    </source>
</evidence>
<keyword evidence="3" id="KW-1185">Reference proteome</keyword>
<reference evidence="2 3" key="1">
    <citation type="submission" date="2019-02" db="EMBL/GenBank/DDBJ databases">
        <title>Deep-cultivation of Planctomycetes and their phenomic and genomic characterization uncovers novel biology.</title>
        <authorList>
            <person name="Wiegand S."/>
            <person name="Jogler M."/>
            <person name="Boedeker C."/>
            <person name="Pinto D."/>
            <person name="Vollmers J."/>
            <person name="Rivas-Marin E."/>
            <person name="Kohn T."/>
            <person name="Peeters S.H."/>
            <person name="Heuer A."/>
            <person name="Rast P."/>
            <person name="Oberbeckmann S."/>
            <person name="Bunk B."/>
            <person name="Jeske O."/>
            <person name="Meyerdierks A."/>
            <person name="Storesund J.E."/>
            <person name="Kallscheuer N."/>
            <person name="Luecker S."/>
            <person name="Lage O.M."/>
            <person name="Pohl T."/>
            <person name="Merkel B.J."/>
            <person name="Hornburger P."/>
            <person name="Mueller R.-W."/>
            <person name="Bruemmer F."/>
            <person name="Labrenz M."/>
            <person name="Spormann A.M."/>
            <person name="Op den Camp H."/>
            <person name="Overmann J."/>
            <person name="Amann R."/>
            <person name="Jetten M.S.M."/>
            <person name="Mascher T."/>
            <person name="Medema M.H."/>
            <person name="Devos D.P."/>
            <person name="Kaster A.-K."/>
            <person name="Ovreas L."/>
            <person name="Rohde M."/>
            <person name="Galperin M.Y."/>
            <person name="Jogler C."/>
        </authorList>
    </citation>
    <scope>NUCLEOTIDE SEQUENCE [LARGE SCALE GENOMIC DNA]</scope>
    <source>
        <strain evidence="2 3">Mal52</strain>
    </source>
</reference>
<dbReference type="KEGG" id="sdyn:Mal52_55320"/>
<feature type="chain" id="PRO_5022042796" evidence="1">
    <location>
        <begin position="22"/>
        <end position="173"/>
    </location>
</feature>
<proteinExistence type="predicted"/>
<dbReference type="EMBL" id="CP036276">
    <property type="protein sequence ID" value="QDU47004.1"/>
    <property type="molecule type" value="Genomic_DNA"/>
</dbReference>
<gene>
    <name evidence="2" type="ORF">Mal52_55320</name>
</gene>